<proteinExistence type="predicted"/>
<reference evidence="2" key="1">
    <citation type="submission" date="2022-06" db="EMBL/GenBank/DDBJ databases">
        <title>Genome public.</title>
        <authorList>
            <person name="Sun Q."/>
        </authorList>
    </citation>
    <scope>NUCLEOTIDE SEQUENCE</scope>
    <source>
        <strain evidence="2">CWNU-1</strain>
    </source>
</reference>
<dbReference type="RefSeq" id="WP_250917556.1">
    <property type="nucleotide sequence ID" value="NZ_JAMQAW010000002.1"/>
</dbReference>
<feature type="compositionally biased region" description="Pro residues" evidence="1">
    <location>
        <begin position="178"/>
        <end position="197"/>
    </location>
</feature>
<accession>A0ABT0UHV4</accession>
<comment type="caution">
    <text evidence="2">The sequence shown here is derived from an EMBL/GenBank/DDBJ whole genome shotgun (WGS) entry which is preliminary data.</text>
</comment>
<evidence type="ECO:0000313" key="3">
    <source>
        <dbReference type="Proteomes" id="UP001431429"/>
    </source>
</evidence>
<dbReference type="Proteomes" id="UP001431429">
    <property type="component" value="Unassembled WGS sequence"/>
</dbReference>
<evidence type="ECO:0000313" key="2">
    <source>
        <dbReference type="EMBL" id="MCM2387205.1"/>
    </source>
</evidence>
<evidence type="ECO:0000256" key="1">
    <source>
        <dbReference type="SAM" id="MobiDB-lite"/>
    </source>
</evidence>
<sequence length="197" mass="21771">MTNTSGQAYAFMATTPILPGRRAALQDYLDGLPRGEDSPLARMRTIHFARWLVLRDLVHQGPSQRRDTLQSSYLVFVSNFDGPLDRFLADLLARMGPEADAIWRNCVGYPGTEHADAFIAYLKHNQIETTAFLSAYPQATVADVREALDLRRQVTDFAISVQGADPAALRRAFLERFPAPPRSPAPSTPSPTTPESA</sequence>
<organism evidence="2 3">
    <name type="scientific">Streptomyces albipurpureus</name>
    <dbReference type="NCBI Taxonomy" id="2897419"/>
    <lineage>
        <taxon>Bacteria</taxon>
        <taxon>Bacillati</taxon>
        <taxon>Actinomycetota</taxon>
        <taxon>Actinomycetes</taxon>
        <taxon>Kitasatosporales</taxon>
        <taxon>Streptomycetaceae</taxon>
        <taxon>Streptomyces</taxon>
    </lineage>
</organism>
<keyword evidence="3" id="KW-1185">Reference proteome</keyword>
<gene>
    <name evidence="2" type="ORF">NBG84_02565</name>
</gene>
<protein>
    <submittedName>
        <fullName evidence="2">Uncharacterized protein</fullName>
    </submittedName>
</protein>
<name>A0ABT0UHV4_9ACTN</name>
<dbReference type="EMBL" id="JAMQAW010000002">
    <property type="protein sequence ID" value="MCM2387205.1"/>
    <property type="molecule type" value="Genomic_DNA"/>
</dbReference>
<feature type="region of interest" description="Disordered" evidence="1">
    <location>
        <begin position="177"/>
        <end position="197"/>
    </location>
</feature>